<dbReference type="WBParaSite" id="DME_0000194301-mRNA-1">
    <property type="protein sequence ID" value="DME_0000194301-mRNA-1"/>
    <property type="gene ID" value="DME_0000194301"/>
</dbReference>
<comment type="subcellular location">
    <subcellularLocation>
        <location evidence="1">Nucleus</location>
    </subcellularLocation>
</comment>
<dbReference type="Proteomes" id="UP000038040">
    <property type="component" value="Unplaced"/>
</dbReference>
<feature type="domain" description="JmjC" evidence="4">
    <location>
        <begin position="257"/>
        <end position="483"/>
    </location>
</feature>
<dbReference type="GO" id="GO:0003712">
    <property type="term" value="F:transcription coregulator activity"/>
    <property type="evidence" value="ECO:0007669"/>
    <property type="project" value="TreeGrafter"/>
</dbReference>
<keyword evidence="2" id="KW-0479">Metal-binding</keyword>
<dbReference type="GO" id="GO:0000785">
    <property type="term" value="C:chromatin"/>
    <property type="evidence" value="ECO:0007669"/>
    <property type="project" value="TreeGrafter"/>
</dbReference>
<dbReference type="InterPro" id="IPR045109">
    <property type="entry name" value="LSDs-like"/>
</dbReference>
<accession>A0A0N4U539</accession>
<keyword evidence="3" id="KW-0539">Nucleus</keyword>
<dbReference type="GO" id="GO:0046872">
    <property type="term" value="F:metal ion binding"/>
    <property type="evidence" value="ECO:0007669"/>
    <property type="project" value="UniProtKB-KW"/>
</dbReference>
<dbReference type="PANTHER" id="PTHR12549">
    <property type="entry name" value="JMJC DOMAIN-CONTAINING HISTONE DEMETHYLATION PROTEIN"/>
    <property type="match status" value="1"/>
</dbReference>
<evidence type="ECO:0000259" key="4">
    <source>
        <dbReference type="PROSITE" id="PS51184"/>
    </source>
</evidence>
<dbReference type="AlphaFoldDB" id="A0A0N4U539"/>
<name>A0A0N4U539_DRAME</name>
<dbReference type="SMART" id="SM00558">
    <property type="entry name" value="JmjC"/>
    <property type="match status" value="1"/>
</dbReference>
<dbReference type="PROSITE" id="PS51184">
    <property type="entry name" value="JMJC"/>
    <property type="match status" value="1"/>
</dbReference>
<dbReference type="EMBL" id="UYYG01001155">
    <property type="protein sequence ID" value="VDN56330.1"/>
    <property type="molecule type" value="Genomic_DNA"/>
</dbReference>
<dbReference type="OrthoDB" id="1667110at2759"/>
<evidence type="ECO:0000256" key="1">
    <source>
        <dbReference type="ARBA" id="ARBA00004123"/>
    </source>
</evidence>
<dbReference type="Proteomes" id="UP000274756">
    <property type="component" value="Unassembled WGS sequence"/>
</dbReference>
<evidence type="ECO:0000313" key="6">
    <source>
        <dbReference type="Proteomes" id="UP000038040"/>
    </source>
</evidence>
<gene>
    <name evidence="5" type="ORF">DME_LOCUS6303</name>
</gene>
<sequence length="533" mass="61280">MGDRVSGFHNPKELSQIAAYILQCVKPFYAEIIHREEMALASLPLGMGSSTIFSTKFFKTNDSCPLWIKRIPCSIESHTPLDFHLASFIPSFDSLKELLDAVEYQFCRFDIQNGGALCNGNHGRRHFQEEKCYCPRRSPPSIVKIESICMIKDQFREDAYTSFKAHMAAHNPIIVEGVNKHPRFVPALWTQTAFEEVLSRDSNLLVLDSRTFLPYLCDGEPCTLPYFWQRFRSKRFSEEPYLKVKDFPETMLFSDIAPLQYRNLYEVMPFLDYCHINHKESGFGRLNLLNMLIGQEERPDPGPKAYICFGLYDEPYLASTPLHLDVSDAVNFLAVVKPPMEMSNDEILFEVIKRLDIEKIQGTQRERALNNPSKVGALWKVFHPDDNEKLRKAIMEWKNIKEMEWDDDVIHNQDVIVTHEMVQFLESRGIKCKLFIQNEGDVVFIPSGVAHQVQNIFSSIKVAEDFVSLEGIEQTLRVTEELKCLKRKDDLVQIETLLQRACAAATSILSRSEPGMTSAFLQSPSMLDHYKLL</sequence>
<reference evidence="8" key="1">
    <citation type="submission" date="2017-02" db="UniProtKB">
        <authorList>
            <consortium name="WormBaseParasite"/>
        </authorList>
    </citation>
    <scope>IDENTIFICATION</scope>
</reference>
<evidence type="ECO:0000256" key="3">
    <source>
        <dbReference type="ARBA" id="ARBA00023242"/>
    </source>
</evidence>
<dbReference type="GO" id="GO:0000118">
    <property type="term" value="C:histone deacetylase complex"/>
    <property type="evidence" value="ECO:0007669"/>
    <property type="project" value="TreeGrafter"/>
</dbReference>
<dbReference type="SUPFAM" id="SSF51197">
    <property type="entry name" value="Clavaminate synthase-like"/>
    <property type="match status" value="1"/>
</dbReference>
<evidence type="ECO:0000313" key="8">
    <source>
        <dbReference type="WBParaSite" id="DME_0000194301-mRNA-1"/>
    </source>
</evidence>
<dbReference type="PANTHER" id="PTHR12549:SF38">
    <property type="entry name" value="JMJC DOMAIN-CONTAINING HISTONE DEMETHYLASE 2, ISOFORM A"/>
    <property type="match status" value="1"/>
</dbReference>
<dbReference type="GO" id="GO:0006357">
    <property type="term" value="P:regulation of transcription by RNA polymerase II"/>
    <property type="evidence" value="ECO:0007669"/>
    <property type="project" value="TreeGrafter"/>
</dbReference>
<reference evidence="5 7" key="2">
    <citation type="submission" date="2018-11" db="EMBL/GenBank/DDBJ databases">
        <authorList>
            <consortium name="Pathogen Informatics"/>
        </authorList>
    </citation>
    <scope>NUCLEOTIDE SEQUENCE [LARGE SCALE GENOMIC DNA]</scope>
</reference>
<proteinExistence type="predicted"/>
<dbReference type="InterPro" id="IPR003347">
    <property type="entry name" value="JmjC_dom"/>
</dbReference>
<organism evidence="6 8">
    <name type="scientific">Dracunculus medinensis</name>
    <name type="common">Guinea worm</name>
    <dbReference type="NCBI Taxonomy" id="318479"/>
    <lineage>
        <taxon>Eukaryota</taxon>
        <taxon>Metazoa</taxon>
        <taxon>Ecdysozoa</taxon>
        <taxon>Nematoda</taxon>
        <taxon>Chromadorea</taxon>
        <taxon>Rhabditida</taxon>
        <taxon>Spirurina</taxon>
        <taxon>Dracunculoidea</taxon>
        <taxon>Dracunculidae</taxon>
        <taxon>Dracunculus</taxon>
    </lineage>
</organism>
<evidence type="ECO:0000313" key="5">
    <source>
        <dbReference type="EMBL" id="VDN56330.1"/>
    </source>
</evidence>
<dbReference type="GO" id="GO:0031490">
    <property type="term" value="F:chromatin DNA binding"/>
    <property type="evidence" value="ECO:0007669"/>
    <property type="project" value="TreeGrafter"/>
</dbReference>
<keyword evidence="7" id="KW-1185">Reference proteome</keyword>
<evidence type="ECO:0000256" key="2">
    <source>
        <dbReference type="ARBA" id="ARBA00022723"/>
    </source>
</evidence>
<dbReference type="Gene3D" id="2.60.120.650">
    <property type="entry name" value="Cupin"/>
    <property type="match status" value="1"/>
</dbReference>
<dbReference type="STRING" id="318479.A0A0N4U539"/>
<protein>
    <submittedName>
        <fullName evidence="8">JmjC domain-containing protein</fullName>
    </submittedName>
</protein>
<evidence type="ECO:0000313" key="7">
    <source>
        <dbReference type="Proteomes" id="UP000274756"/>
    </source>
</evidence>
<dbReference type="GO" id="GO:0032454">
    <property type="term" value="F:histone H3K9 demethylase activity"/>
    <property type="evidence" value="ECO:0007669"/>
    <property type="project" value="InterPro"/>
</dbReference>
<dbReference type="Pfam" id="PF02373">
    <property type="entry name" value="JmjC"/>
    <property type="match status" value="1"/>
</dbReference>